<dbReference type="CDD" id="cd02208">
    <property type="entry name" value="cupin_RmlC-like"/>
    <property type="match status" value="1"/>
</dbReference>
<dbReference type="SUPFAM" id="SSF56176">
    <property type="entry name" value="FAD-binding/transporter-associated domain-like"/>
    <property type="match status" value="1"/>
</dbReference>
<dbReference type="GO" id="GO:0071949">
    <property type="term" value="F:FAD binding"/>
    <property type="evidence" value="ECO:0007669"/>
    <property type="project" value="InterPro"/>
</dbReference>
<dbReference type="InterPro" id="IPR016166">
    <property type="entry name" value="FAD-bd_PCMH"/>
</dbReference>
<dbReference type="InterPro" id="IPR036291">
    <property type="entry name" value="NAD(P)-bd_dom_sf"/>
</dbReference>
<dbReference type="InterPro" id="IPR006094">
    <property type="entry name" value="Oxid_FAD_bind_N"/>
</dbReference>
<dbReference type="InterPro" id="IPR014710">
    <property type="entry name" value="RmlC-like_jellyroll"/>
</dbReference>
<dbReference type="InterPro" id="IPR011051">
    <property type="entry name" value="RmlC_Cupin_sf"/>
</dbReference>
<dbReference type="InterPro" id="IPR012951">
    <property type="entry name" value="BBE"/>
</dbReference>
<dbReference type="InterPro" id="IPR016169">
    <property type="entry name" value="FAD-bd_PCMH_sub2"/>
</dbReference>
<dbReference type="PRINTS" id="PR00081">
    <property type="entry name" value="GDHRDH"/>
</dbReference>
<organism evidence="5 6">
    <name type="scientific">Fusarium fujikuroi</name>
    <name type="common">Bakanae and foot rot disease fungus</name>
    <name type="synonym">Gibberella fujikuroi</name>
    <dbReference type="NCBI Taxonomy" id="5127"/>
    <lineage>
        <taxon>Eukaryota</taxon>
        <taxon>Fungi</taxon>
        <taxon>Dikarya</taxon>
        <taxon>Ascomycota</taxon>
        <taxon>Pezizomycotina</taxon>
        <taxon>Sordariomycetes</taxon>
        <taxon>Hypocreomycetidae</taxon>
        <taxon>Hypocreales</taxon>
        <taxon>Nectriaceae</taxon>
        <taxon>Fusarium</taxon>
        <taxon>Fusarium fujikuroi species complex</taxon>
    </lineage>
</organism>
<dbReference type="Proteomes" id="UP000760494">
    <property type="component" value="Unassembled WGS sequence"/>
</dbReference>
<dbReference type="Gene3D" id="3.40.462.20">
    <property type="match status" value="1"/>
</dbReference>
<dbReference type="PANTHER" id="PTHR43157">
    <property type="entry name" value="PHOSPHATIDYLINOSITOL-GLYCAN BIOSYNTHESIS CLASS F PROTEIN-RELATED"/>
    <property type="match status" value="1"/>
</dbReference>
<reference evidence="5" key="1">
    <citation type="submission" date="2019-05" db="EMBL/GenBank/DDBJ databases">
        <authorList>
            <person name="Piombo E."/>
        </authorList>
    </citation>
    <scope>NUCLEOTIDE SEQUENCE</scope>
    <source>
        <strain evidence="5">C2S</strain>
    </source>
</reference>
<sequence length="1424" mass="157531">MAYAFDISPEKRASRASFVWRQLFVTPPPVSSDEVNLAGRTGIVTGATGGIGLEITRQLLSLGCKVIMGVRDEHKGEAVRQDLIKEGNLTDDMVQVLKLDLSSYQSITAFAANAKNLDNLKIAILNVGIYKVSEAFSPTGYEEGMQINYLSNILLLISLLPIIKKNAPAGEAGHICLVSSDTAAWAKFEERTSTLLLPVFKKPMKIWDMGERYGTTKLLGQLFLTALSKRVSSVTLSCANPGLCGGGSDLAREAKGILRFAHKIQCLVLSRTCAIGARTIVHSVTTLHKQAHGHYVEGDKIQPMAPIVYRDEGKEVAERLYAETLEELSFAGLTTKKECHLKYKTPHSPMIGGVIERTHTYPRTVFSVTQEDISSHPPLYSMVRTWQLWLSPRPVTRTETPSEPRMLSQNGAALFEFHYEHGGQLVVRETHYAENKLVQDGRSGPPLHIHCGQTEYFQVESGTLAVIRNGKKSILAKGGGIIKIPPGTRFWAEAPVTEDLVFRVWAEPQNLDRGFDEAFLRNYLGYLRDCEEQNIQPSVFQLALLSWGGDTLLSPPWWVPLWMLSLIYFMLAHIVGRLFLGANLRYLLTNEEHSWSFNTSINFAGSSDFFASTERWTTFSAPTYAAVISPGTKEDVAKIIKLATMYNIPFLATGARHGYTTTLGELHNGLAIDLSHFKEFELDADAKTLTVGPGVTVGEIFDPLFSAGFEIQTGSAPCPSFIGVTLGGGVGRLQGVYGLLSDALISVRLITANGEVLEVSRNRYPDLFWAIRGAGANFGVVTSATYNVHPLTNNGDMFVAEFIVPPRRCSEYLRKMESMSPLPAELSSLLLNSFNTTTNQTQLYAHWAYKGTETDARKHLSPILNMNLTATQMRVLPWNRLVENTFAGAAVTVCEPNTNRNLYTLSMKNYSASTWEAVSTKLATFYAHYPQSRSSSLLYEFFPNQAMAAIPLDETAFPRRDTTAYINLILTSSIHSSDIDNALARFGEEIRRDVAATSGYPEITTFVNYAHGDETLDQIYGKNKLARLAALKKIWDPKEVFSFNNGLPTSASHMIIIAKMSAELEHQAAFEATFRGWLSRQFTTPKPLPTTLEPAEKTAIITGSNTGLGFEASRQLLKLGLSHLIMAVRSHTKGDAAASILRDEFPQSTVSVWILDMESYDSVTAFAARCATLPRIDIVILNAALIKPSFTRASTGHELTMQVVYLSTALLTILLLPILKSKRTAAGTRPPVITVVGSDLAYRADMHTMGPVVEQSDKDQGYNQFVWYARSKLLLTFFVSTLAESVNPNHVIVNMVNPGTTRGTAFLREFSPLLERLAGALQLIFARPVDIAATNYLDAYLLRGIESHGSFISDWSIKPYPAIWYTSVGKDLGKTLWEETMREFEPFGVAKIIEDLKKTQFGDREASKPRTSIPTERRTEANLI</sequence>
<evidence type="ECO:0000313" key="5">
    <source>
        <dbReference type="EMBL" id="VTT79565.1"/>
    </source>
</evidence>
<dbReference type="SUPFAM" id="SSF51735">
    <property type="entry name" value="NAD(P)-binding Rossmann-fold domains"/>
    <property type="match status" value="2"/>
</dbReference>
<dbReference type="InterPro" id="IPR002347">
    <property type="entry name" value="SDR_fam"/>
</dbReference>
<protein>
    <recommendedName>
        <fullName evidence="4">FAD-binding PCMH-type domain-containing protein</fullName>
    </recommendedName>
</protein>
<gene>
    <name evidence="5" type="ORF">C2S_11342</name>
</gene>
<comment type="similarity">
    <text evidence="1">Belongs to the oxygen-dependent FAD-linked oxidoreductase family.</text>
</comment>
<dbReference type="GO" id="GO:0016491">
    <property type="term" value="F:oxidoreductase activity"/>
    <property type="evidence" value="ECO:0007669"/>
    <property type="project" value="UniProtKB-KW"/>
</dbReference>
<comment type="caution">
    <text evidence="5">The sequence shown here is derived from an EMBL/GenBank/DDBJ whole genome shotgun (WGS) entry which is preliminary data.</text>
</comment>
<dbReference type="Gene3D" id="3.30.465.10">
    <property type="match status" value="1"/>
</dbReference>
<dbReference type="Pfam" id="PF08031">
    <property type="entry name" value="BBE"/>
    <property type="match status" value="1"/>
</dbReference>
<feature type="domain" description="FAD-binding PCMH-type" evidence="4">
    <location>
        <begin position="619"/>
        <end position="791"/>
    </location>
</feature>
<name>A0A9Q9RZQ3_FUSFU</name>
<dbReference type="PROSITE" id="PS51387">
    <property type="entry name" value="FAD_PCMH"/>
    <property type="match status" value="1"/>
</dbReference>
<evidence type="ECO:0000256" key="2">
    <source>
        <dbReference type="ARBA" id="ARBA00023002"/>
    </source>
</evidence>
<feature type="compositionally biased region" description="Basic and acidic residues" evidence="3">
    <location>
        <begin position="1415"/>
        <end position="1424"/>
    </location>
</feature>
<dbReference type="Pfam" id="PF01565">
    <property type="entry name" value="FAD_binding_4"/>
    <property type="match status" value="1"/>
</dbReference>
<dbReference type="PANTHER" id="PTHR43157:SF35">
    <property type="entry name" value="DEHYDROGENASE_REDUCTASE FAMILY PROTEIN, PUTATIVE-RELATED"/>
    <property type="match status" value="1"/>
</dbReference>
<accession>A0A9Q9RZQ3</accession>
<dbReference type="Gene3D" id="3.40.50.720">
    <property type="entry name" value="NAD(P)-binding Rossmann-like Domain"/>
    <property type="match status" value="2"/>
</dbReference>
<dbReference type="Gene3D" id="2.60.120.10">
    <property type="entry name" value="Jelly Rolls"/>
    <property type="match status" value="1"/>
</dbReference>
<evidence type="ECO:0000256" key="1">
    <source>
        <dbReference type="ARBA" id="ARBA00005466"/>
    </source>
</evidence>
<evidence type="ECO:0000256" key="3">
    <source>
        <dbReference type="SAM" id="MobiDB-lite"/>
    </source>
</evidence>
<dbReference type="SUPFAM" id="SSF51182">
    <property type="entry name" value="RmlC-like cupins"/>
    <property type="match status" value="1"/>
</dbReference>
<evidence type="ECO:0000313" key="6">
    <source>
        <dbReference type="Proteomes" id="UP000760494"/>
    </source>
</evidence>
<keyword evidence="2" id="KW-0560">Oxidoreductase</keyword>
<dbReference type="InterPro" id="IPR036318">
    <property type="entry name" value="FAD-bd_PCMH-like_sf"/>
</dbReference>
<dbReference type="Pfam" id="PF00106">
    <property type="entry name" value="adh_short"/>
    <property type="match status" value="2"/>
</dbReference>
<proteinExistence type="inferred from homology"/>
<feature type="region of interest" description="Disordered" evidence="3">
    <location>
        <begin position="1402"/>
        <end position="1424"/>
    </location>
</feature>
<evidence type="ECO:0000259" key="4">
    <source>
        <dbReference type="PROSITE" id="PS51387"/>
    </source>
</evidence>
<dbReference type="EMBL" id="CABFJX010000397">
    <property type="protein sequence ID" value="VTT79565.1"/>
    <property type="molecule type" value="Genomic_DNA"/>
</dbReference>